<evidence type="ECO:0000313" key="2">
    <source>
        <dbReference type="Proteomes" id="UP000837801"/>
    </source>
</evidence>
<sequence>MSEAVESPESHYHELFSSLNSKLDRLVYLTKLDSLNSQSEEEINAQYDKIVTSNELPIPPLSDPYSQESVAEVLSFLQLQTSILKTNVLTVNYLQIILPVLKSIHAVTGDKDGGEEEDPTMAQISSNLRELYSVDSASKLIASYNNEKESSSSLSSSQYKVNNLLRSVVRPKLAQLQKINSENVRKFKQLKKLELELENQDKTQVSVSETQLIFSQFQDIQDIWRRVSVYVELLPILVSSTTTDSNWAEIEKFTEIVLESGELEQELTDKKHPIHIDLKRATVYDLFDRE</sequence>
<evidence type="ECO:0000313" key="1">
    <source>
        <dbReference type="EMBL" id="CAH2355152.1"/>
    </source>
</evidence>
<protein>
    <submittedName>
        <fullName evidence="1">Uncharacterized protein</fullName>
    </submittedName>
</protein>
<keyword evidence="2" id="KW-1185">Reference proteome</keyword>
<organism evidence="1 2">
    <name type="scientific">[Candida] railenensis</name>
    <dbReference type="NCBI Taxonomy" id="45579"/>
    <lineage>
        <taxon>Eukaryota</taxon>
        <taxon>Fungi</taxon>
        <taxon>Dikarya</taxon>
        <taxon>Ascomycota</taxon>
        <taxon>Saccharomycotina</taxon>
        <taxon>Pichiomycetes</taxon>
        <taxon>Debaryomycetaceae</taxon>
        <taxon>Kurtzmaniella</taxon>
    </lineage>
</organism>
<comment type="caution">
    <text evidence="1">The sequence shown here is derived from an EMBL/GenBank/DDBJ whole genome shotgun (WGS) entry which is preliminary data.</text>
</comment>
<name>A0A9P0QV16_9ASCO</name>
<dbReference type="EMBL" id="CAKXYY010000022">
    <property type="protein sequence ID" value="CAH2355152.1"/>
    <property type="molecule type" value="Genomic_DNA"/>
</dbReference>
<reference evidence="1" key="1">
    <citation type="submission" date="2022-03" db="EMBL/GenBank/DDBJ databases">
        <authorList>
            <person name="Legras J.-L."/>
            <person name="Devillers H."/>
            <person name="Grondin C."/>
        </authorList>
    </citation>
    <scope>NUCLEOTIDE SEQUENCE</scope>
    <source>
        <strain evidence="1">CLIB 1423</strain>
    </source>
</reference>
<proteinExistence type="predicted"/>
<dbReference type="OrthoDB" id="4081346at2759"/>
<gene>
    <name evidence="1" type="ORF">CLIB1423_22S00914</name>
</gene>
<dbReference type="AlphaFoldDB" id="A0A9P0QV16"/>
<accession>A0A9P0QV16</accession>
<dbReference type="Proteomes" id="UP000837801">
    <property type="component" value="Unassembled WGS sequence"/>
</dbReference>